<reference evidence="3" key="1">
    <citation type="journal article" date="2019" name="Int. J. Syst. Evol. Microbiol.">
        <title>The Global Catalogue of Microorganisms (GCM) 10K type strain sequencing project: providing services to taxonomists for standard genome sequencing and annotation.</title>
        <authorList>
            <consortium name="The Broad Institute Genomics Platform"/>
            <consortium name="The Broad Institute Genome Sequencing Center for Infectious Disease"/>
            <person name="Wu L."/>
            <person name="Ma J."/>
        </authorList>
    </citation>
    <scope>NUCLEOTIDE SEQUENCE [LARGE SCALE GENOMIC DNA]</scope>
    <source>
        <strain evidence="3">CGMCC 1.15774</strain>
    </source>
</reference>
<keyword evidence="3" id="KW-1185">Reference proteome</keyword>
<comment type="caution">
    <text evidence="2">The sequence shown here is derived from an EMBL/GenBank/DDBJ whole genome shotgun (WGS) entry which is preliminary data.</text>
</comment>
<gene>
    <name evidence="2" type="ORF">ACFOWS_16690</name>
</gene>
<protein>
    <recommendedName>
        <fullName evidence="1">CapR homology domain-containing protein</fullName>
    </recommendedName>
</protein>
<dbReference type="RefSeq" id="WP_379767094.1">
    <property type="nucleotide sequence ID" value="NZ_JBHSCL010000010.1"/>
</dbReference>
<organism evidence="2 3">
    <name type="scientific">Flagellimonas marina</name>
    <dbReference type="NCBI Taxonomy" id="1775168"/>
    <lineage>
        <taxon>Bacteria</taxon>
        <taxon>Pseudomonadati</taxon>
        <taxon>Bacteroidota</taxon>
        <taxon>Flavobacteriia</taxon>
        <taxon>Flavobacteriales</taxon>
        <taxon>Flavobacteriaceae</taxon>
        <taxon>Flagellimonas</taxon>
    </lineage>
</organism>
<dbReference type="InterPro" id="IPR048793">
    <property type="entry name" value="CapR_dom"/>
</dbReference>
<proteinExistence type="predicted"/>
<accession>A0ABV8PT01</accession>
<evidence type="ECO:0000259" key="1">
    <source>
        <dbReference type="Pfam" id="PF21817"/>
    </source>
</evidence>
<feature type="domain" description="CapR homology" evidence="1">
    <location>
        <begin position="100"/>
        <end position="153"/>
    </location>
</feature>
<evidence type="ECO:0000313" key="3">
    <source>
        <dbReference type="Proteomes" id="UP001595841"/>
    </source>
</evidence>
<dbReference type="Pfam" id="PF21817">
    <property type="entry name" value="CapR"/>
    <property type="match status" value="1"/>
</dbReference>
<dbReference type="EMBL" id="JBHSCL010000010">
    <property type="protein sequence ID" value="MFC4221791.1"/>
    <property type="molecule type" value="Genomic_DNA"/>
</dbReference>
<sequence>MGIGESLYPLRRGFYDMVAKISIEQREHQLKERCAELELSFDGWVDQSAITKYSKFYVVCSKGHRTEKQIKPFVNKSRPNGCYLCSPKMKISKENRIKEIKTLADSIGYTFIDFVGVYKDAHTKISMVCDKGHNWDVSIVAFLNQGHRCKKCATSGFNPNKPAYVYVQSLSGKFLKFGITNRTPKKRMCAQSNKSVYKHELVYQKLFDKGIDAMSIEQKIKQSLVCGVVDKSDMMDGYTETTDISNYDKLLNIIEGV</sequence>
<evidence type="ECO:0000313" key="2">
    <source>
        <dbReference type="EMBL" id="MFC4221791.1"/>
    </source>
</evidence>
<name>A0ABV8PT01_9FLAO</name>
<dbReference type="Proteomes" id="UP001595841">
    <property type="component" value="Unassembled WGS sequence"/>
</dbReference>